<proteinExistence type="predicted"/>
<dbReference type="EMBL" id="CM020618">
    <property type="protein sequence ID" value="KAK1859754.1"/>
    <property type="molecule type" value="Genomic_DNA"/>
</dbReference>
<gene>
    <name evidence="1" type="ORF">I4F81_002348</name>
</gene>
<accession>A0ACC3BP75</accession>
<comment type="caution">
    <text evidence="1">The sequence shown here is derived from an EMBL/GenBank/DDBJ whole genome shotgun (WGS) entry which is preliminary data.</text>
</comment>
<evidence type="ECO:0000313" key="2">
    <source>
        <dbReference type="Proteomes" id="UP000798662"/>
    </source>
</evidence>
<sequence>MAGGPADAPPGGALSTDAAAAADLRARLDTAETALAETQQHLTTAQGALADRDAAAAAAALEAAGNPLRHGGAPARAGAGGGAAADRLPAEEAAAANAARRAANLEGVDGDGARRGDEAPPAGPLGPDGAPPGGADYAVYGDEDEGSDGDALGGWAPAGGAGAIGRRGSARRRALDEAGAYDDGFDFAARFSASDYLQSFDIPRSIMRADGLPMPFTPCDPVHASTFTAGSRDEIEALRAQPR</sequence>
<name>A0ACC3BP75_PYRYE</name>
<protein>
    <submittedName>
        <fullName evidence="1">Uncharacterized protein</fullName>
    </submittedName>
</protein>
<evidence type="ECO:0000313" key="1">
    <source>
        <dbReference type="EMBL" id="KAK1859754.1"/>
    </source>
</evidence>
<dbReference type="Proteomes" id="UP000798662">
    <property type="component" value="Chromosome 1"/>
</dbReference>
<keyword evidence="2" id="KW-1185">Reference proteome</keyword>
<reference evidence="1" key="1">
    <citation type="submission" date="2019-11" db="EMBL/GenBank/DDBJ databases">
        <title>Nori genome reveals adaptations in red seaweeds to the harsh intertidal environment.</title>
        <authorList>
            <person name="Wang D."/>
            <person name="Mao Y."/>
        </authorList>
    </citation>
    <scope>NUCLEOTIDE SEQUENCE</scope>
    <source>
        <tissue evidence="1">Gametophyte</tissue>
    </source>
</reference>
<organism evidence="1 2">
    <name type="scientific">Pyropia yezoensis</name>
    <name type="common">Susabi-nori</name>
    <name type="synonym">Porphyra yezoensis</name>
    <dbReference type="NCBI Taxonomy" id="2788"/>
    <lineage>
        <taxon>Eukaryota</taxon>
        <taxon>Rhodophyta</taxon>
        <taxon>Bangiophyceae</taxon>
        <taxon>Bangiales</taxon>
        <taxon>Bangiaceae</taxon>
        <taxon>Pyropia</taxon>
    </lineage>
</organism>